<dbReference type="EMBL" id="JARK01001415">
    <property type="protein sequence ID" value="EYC05972.1"/>
    <property type="molecule type" value="Genomic_DNA"/>
</dbReference>
<name>A0A016TTK1_9BILA</name>
<dbReference type="AlphaFoldDB" id="A0A016TTK1"/>
<evidence type="ECO:0000313" key="2">
    <source>
        <dbReference type="Proteomes" id="UP000024635"/>
    </source>
</evidence>
<proteinExistence type="predicted"/>
<gene>
    <name evidence="1" type="primary">Acey_s0079.g1282</name>
    <name evidence="1" type="ORF">Y032_0079g1282</name>
</gene>
<organism evidence="1 2">
    <name type="scientific">Ancylostoma ceylanicum</name>
    <dbReference type="NCBI Taxonomy" id="53326"/>
    <lineage>
        <taxon>Eukaryota</taxon>
        <taxon>Metazoa</taxon>
        <taxon>Ecdysozoa</taxon>
        <taxon>Nematoda</taxon>
        <taxon>Chromadorea</taxon>
        <taxon>Rhabditida</taxon>
        <taxon>Rhabditina</taxon>
        <taxon>Rhabditomorpha</taxon>
        <taxon>Strongyloidea</taxon>
        <taxon>Ancylostomatidae</taxon>
        <taxon>Ancylostomatinae</taxon>
        <taxon>Ancylostoma</taxon>
    </lineage>
</organism>
<accession>A0A016TTK1</accession>
<dbReference type="Proteomes" id="UP000024635">
    <property type="component" value="Unassembled WGS sequence"/>
</dbReference>
<keyword evidence="2" id="KW-1185">Reference proteome</keyword>
<comment type="caution">
    <text evidence="1">The sequence shown here is derived from an EMBL/GenBank/DDBJ whole genome shotgun (WGS) entry which is preliminary data.</text>
</comment>
<reference evidence="2" key="1">
    <citation type="journal article" date="2015" name="Nat. Genet.">
        <title>The genome and transcriptome of the zoonotic hookworm Ancylostoma ceylanicum identify infection-specific gene families.</title>
        <authorList>
            <person name="Schwarz E.M."/>
            <person name="Hu Y."/>
            <person name="Antoshechkin I."/>
            <person name="Miller M.M."/>
            <person name="Sternberg P.W."/>
            <person name="Aroian R.V."/>
        </authorList>
    </citation>
    <scope>NUCLEOTIDE SEQUENCE</scope>
    <source>
        <strain evidence="2">HY135</strain>
    </source>
</reference>
<sequence>MYNHCKVTGYNYTCPNTMNKCATEQGTSENKSRVSIQVSSSDPQYVAAQICQGLGEVWTNSLSTTSPINVSPSNIQP</sequence>
<protein>
    <submittedName>
        <fullName evidence="1">Uncharacterized protein</fullName>
    </submittedName>
</protein>
<evidence type="ECO:0000313" key="1">
    <source>
        <dbReference type="EMBL" id="EYC05972.1"/>
    </source>
</evidence>